<dbReference type="Gene3D" id="3.90.1570.10">
    <property type="entry name" value="tt1808, chain A"/>
    <property type="match status" value="1"/>
</dbReference>
<reference evidence="2 3" key="2">
    <citation type="submission" date="2013-09" db="EMBL/GenBank/DDBJ databases">
        <title>Whole genome comparison of six Crocosphaera watsonii strains with differing phenotypes.</title>
        <authorList>
            <person name="Bench S.R."/>
            <person name="Heller P."/>
            <person name="Frank I."/>
            <person name="Arciniega M."/>
            <person name="Shilova I.N."/>
            <person name="Zehr J.P."/>
        </authorList>
    </citation>
    <scope>NUCLEOTIDE SEQUENCE [LARGE SCALE GENOMIC DNA]</scope>
    <source>
        <strain evidence="2 3">WH 0401</strain>
    </source>
</reference>
<dbReference type="Proteomes" id="UP000018198">
    <property type="component" value="Unassembled WGS sequence"/>
</dbReference>
<feature type="domain" description="Putative restriction endonuclease" evidence="1">
    <location>
        <begin position="12"/>
        <end position="62"/>
    </location>
</feature>
<dbReference type="InterPro" id="IPR008538">
    <property type="entry name" value="Uma2"/>
</dbReference>
<proteinExistence type="predicted"/>
<dbReference type="InterPro" id="IPR011335">
    <property type="entry name" value="Restrct_endonuc-II-like"/>
</dbReference>
<sequence>MTMPTLVKWTIEDYHNMITAGILSQKRVELIAGEIMKMTPEKPFHRRVTFKLADYFREKLRGKAIILRHIRLCFLILNLNQILS</sequence>
<name>T2J6Y1_CROWT</name>
<dbReference type="EMBL" id="CAQM01000119">
    <property type="protein sequence ID" value="CCQ60262.1"/>
    <property type="molecule type" value="Genomic_DNA"/>
</dbReference>
<dbReference type="Pfam" id="PF05685">
    <property type="entry name" value="Uma2"/>
    <property type="match status" value="1"/>
</dbReference>
<dbReference type="SUPFAM" id="SSF52980">
    <property type="entry name" value="Restriction endonuclease-like"/>
    <property type="match status" value="1"/>
</dbReference>
<protein>
    <recommendedName>
        <fullName evidence="1">Putative restriction endonuclease domain-containing protein</fullName>
    </recommendedName>
</protein>
<evidence type="ECO:0000259" key="1">
    <source>
        <dbReference type="Pfam" id="PF05685"/>
    </source>
</evidence>
<dbReference type="AlphaFoldDB" id="T2J6Y1"/>
<evidence type="ECO:0000313" key="3">
    <source>
        <dbReference type="Proteomes" id="UP000018198"/>
    </source>
</evidence>
<evidence type="ECO:0000313" key="2">
    <source>
        <dbReference type="EMBL" id="CCQ60262.1"/>
    </source>
</evidence>
<dbReference type="InterPro" id="IPR012296">
    <property type="entry name" value="Nuclease_put_TT1808"/>
</dbReference>
<organism evidence="2 3">
    <name type="scientific">Crocosphaera watsonii WH 0401</name>
    <dbReference type="NCBI Taxonomy" id="555881"/>
    <lineage>
        <taxon>Bacteria</taxon>
        <taxon>Bacillati</taxon>
        <taxon>Cyanobacteriota</taxon>
        <taxon>Cyanophyceae</taxon>
        <taxon>Oscillatoriophycideae</taxon>
        <taxon>Chroococcales</taxon>
        <taxon>Aphanothecaceae</taxon>
        <taxon>Crocosphaera</taxon>
    </lineage>
</organism>
<accession>T2J6Y1</accession>
<reference evidence="2 3" key="1">
    <citation type="submission" date="2013-01" db="EMBL/GenBank/DDBJ databases">
        <authorList>
            <person name="Bench S."/>
        </authorList>
    </citation>
    <scope>NUCLEOTIDE SEQUENCE [LARGE SCALE GENOMIC DNA]</scope>
    <source>
        <strain evidence="2 3">WH 0401</strain>
    </source>
</reference>
<comment type="caution">
    <text evidence="2">The sequence shown here is derived from an EMBL/GenBank/DDBJ whole genome shotgun (WGS) entry which is preliminary data.</text>
</comment>
<gene>
    <name evidence="2" type="ORF">CWATWH0401_4665</name>
</gene>